<feature type="transmembrane region" description="Helical" evidence="5">
    <location>
        <begin position="249"/>
        <end position="268"/>
    </location>
</feature>
<feature type="transmembrane region" description="Helical" evidence="5">
    <location>
        <begin position="438"/>
        <end position="460"/>
    </location>
</feature>
<dbReference type="Proteomes" id="UP000813463">
    <property type="component" value="Chromosome 4"/>
</dbReference>
<sequence>MAIDGGGGQPRFVTRVITGQWFMVFSCLLVMSTAGATYMFGSYSKDIKQSLGYDQTTLNLLSFFKDLGSIAGVPSGLLMEVTPPWVVLIVGAVLNFFGYFMMWLAVTNRIAKPAIWQMCLYICIGSNSQAFSNTGALVTCVKNFPESRGVVLGLLKGFVGLSGAIITQLYFALYGGNGKNSKSLILLIGWLPAAISFAFLRTIRFMKVVRRKNEVNVFYDLLYISLGLASFLMVMTILQKTTTFSRGEYIGSGITVILLLLLPLFTVVKEEYKVLKTNDKDEFVVESVSDVDVVVKNEENYKEDVTKDVSEKQREVDSCFQNIFRSPERGEDYTILQAIFNIDMLVLVITIISGLGGTLTAIDNLGQIGTSLGYPAKSISTFVSLVSIWNYLGRVVAGFGSEHLLKKYKIPRPLMLSLTLLVSCVGHLLIAFNLPNGLYIATVVIGFCYGAQWPLLFAIISELYGLKYYATLYNLGTVASPIGGYILNVRLTGYLYDREAERQMVDSGRVREKGEELNCVGPECFRLAFLMITAATIFSMLFSLILVVRTRKFYKSDIYRKFREAENATKAETVCGVLVPDNESETKVPQS</sequence>
<dbReference type="PANTHER" id="PTHR21576:SF84">
    <property type="entry name" value="FAMILY PROTEIN, PUTATIVE, EXPRESSED-RELATED"/>
    <property type="match status" value="1"/>
</dbReference>
<name>A0A9R0IA80_SPIOL</name>
<evidence type="ECO:0000256" key="4">
    <source>
        <dbReference type="ARBA" id="ARBA00023136"/>
    </source>
</evidence>
<feature type="transmembrane region" description="Helical" evidence="5">
    <location>
        <begin position="183"/>
        <end position="203"/>
    </location>
</feature>
<dbReference type="PANTHER" id="PTHR21576">
    <property type="entry name" value="UNCHARACTERIZED NODULIN-LIKE PROTEIN"/>
    <property type="match status" value="1"/>
</dbReference>
<feature type="transmembrane region" description="Helical" evidence="5">
    <location>
        <begin position="374"/>
        <end position="392"/>
    </location>
</feature>
<feature type="domain" description="NFD4 C-terminal" evidence="7">
    <location>
        <begin position="354"/>
        <end position="554"/>
    </location>
</feature>
<keyword evidence="8" id="KW-1185">Reference proteome</keyword>
<evidence type="ECO:0000313" key="8">
    <source>
        <dbReference type="Proteomes" id="UP000813463"/>
    </source>
</evidence>
<dbReference type="Pfam" id="PF23262">
    <property type="entry name" value="NFD4_C"/>
    <property type="match status" value="1"/>
</dbReference>
<dbReference type="KEGG" id="soe:110784260"/>
<evidence type="ECO:0000256" key="5">
    <source>
        <dbReference type="SAM" id="Phobius"/>
    </source>
</evidence>
<feature type="transmembrane region" description="Helical" evidence="5">
    <location>
        <begin position="527"/>
        <end position="548"/>
    </location>
</feature>
<feature type="transmembrane region" description="Helical" evidence="5">
    <location>
        <begin position="472"/>
        <end position="496"/>
    </location>
</feature>
<dbReference type="GO" id="GO:0016020">
    <property type="term" value="C:membrane"/>
    <property type="evidence" value="ECO:0000318"/>
    <property type="project" value="GO_Central"/>
</dbReference>
<feature type="transmembrane region" description="Helical" evidence="5">
    <location>
        <begin position="215"/>
        <end position="237"/>
    </location>
</feature>
<evidence type="ECO:0000259" key="6">
    <source>
        <dbReference type="Pfam" id="PF06813"/>
    </source>
</evidence>
<dbReference type="SUPFAM" id="SSF103473">
    <property type="entry name" value="MFS general substrate transporter"/>
    <property type="match status" value="1"/>
</dbReference>
<keyword evidence="3 5" id="KW-1133">Transmembrane helix</keyword>
<proteinExistence type="predicted"/>
<dbReference type="InterPro" id="IPR010658">
    <property type="entry name" value="Nodulin-like"/>
</dbReference>
<reference evidence="9" key="2">
    <citation type="submission" date="2025-08" db="UniProtKB">
        <authorList>
            <consortium name="RefSeq"/>
        </authorList>
    </citation>
    <scope>IDENTIFICATION</scope>
    <source>
        <tissue evidence="9">Leaf</tissue>
    </source>
</reference>
<feature type="transmembrane region" description="Helical" evidence="5">
    <location>
        <begin position="150"/>
        <end position="171"/>
    </location>
</feature>
<feature type="transmembrane region" description="Helical" evidence="5">
    <location>
        <begin position="21"/>
        <end position="41"/>
    </location>
</feature>
<keyword evidence="4 5" id="KW-0472">Membrane</keyword>
<comment type="subcellular location">
    <subcellularLocation>
        <location evidence="1">Membrane</location>
        <topology evidence="1">Multi-pass membrane protein</topology>
    </subcellularLocation>
</comment>
<evidence type="ECO:0000259" key="7">
    <source>
        <dbReference type="Pfam" id="PF23262"/>
    </source>
</evidence>
<feature type="domain" description="Nodulin-like" evidence="6">
    <location>
        <begin position="20"/>
        <end position="267"/>
    </location>
</feature>
<protein>
    <submittedName>
        <fullName evidence="9">Protein NUCLEAR FUSION DEFECTIVE 4</fullName>
    </submittedName>
</protein>
<keyword evidence="2 5" id="KW-0812">Transmembrane</keyword>
<dbReference type="Pfam" id="PF06813">
    <property type="entry name" value="Nodulin-like"/>
    <property type="match status" value="1"/>
</dbReference>
<reference evidence="8" key="1">
    <citation type="journal article" date="2021" name="Nat. Commun.">
        <title>Genomic analyses provide insights into spinach domestication and the genetic basis of agronomic traits.</title>
        <authorList>
            <person name="Cai X."/>
            <person name="Sun X."/>
            <person name="Xu C."/>
            <person name="Sun H."/>
            <person name="Wang X."/>
            <person name="Ge C."/>
            <person name="Zhang Z."/>
            <person name="Wang Q."/>
            <person name="Fei Z."/>
            <person name="Jiao C."/>
            <person name="Wang Q."/>
        </authorList>
    </citation>
    <scope>NUCLEOTIDE SEQUENCE [LARGE SCALE GENOMIC DNA]</scope>
    <source>
        <strain evidence="8">cv. Varoflay</strain>
    </source>
</reference>
<dbReference type="AlphaFoldDB" id="A0A9R0IA80"/>
<gene>
    <name evidence="9" type="primary">LOC110784260</name>
</gene>
<feature type="transmembrane region" description="Helical" evidence="5">
    <location>
        <begin position="85"/>
        <end position="106"/>
    </location>
</feature>
<feature type="transmembrane region" description="Helical" evidence="5">
    <location>
        <begin position="413"/>
        <end position="432"/>
    </location>
</feature>
<evidence type="ECO:0000256" key="1">
    <source>
        <dbReference type="ARBA" id="ARBA00004141"/>
    </source>
</evidence>
<evidence type="ECO:0000256" key="3">
    <source>
        <dbReference type="ARBA" id="ARBA00022989"/>
    </source>
</evidence>
<dbReference type="InterPro" id="IPR036259">
    <property type="entry name" value="MFS_trans_sf"/>
</dbReference>
<dbReference type="InterPro" id="IPR056555">
    <property type="entry name" value="NFD4_C"/>
</dbReference>
<accession>A0A9R0IA80</accession>
<dbReference type="RefSeq" id="XP_021844384.2">
    <property type="nucleotide sequence ID" value="XM_021988692.2"/>
</dbReference>
<evidence type="ECO:0000256" key="2">
    <source>
        <dbReference type="ARBA" id="ARBA00022692"/>
    </source>
</evidence>
<evidence type="ECO:0000313" key="9">
    <source>
        <dbReference type="RefSeq" id="XP_021844384.2"/>
    </source>
</evidence>
<feature type="transmembrane region" description="Helical" evidence="5">
    <location>
        <begin position="338"/>
        <end position="362"/>
    </location>
</feature>
<dbReference type="Gene3D" id="1.20.1250.20">
    <property type="entry name" value="MFS general substrate transporter like domains"/>
    <property type="match status" value="1"/>
</dbReference>
<dbReference type="GeneID" id="110784260"/>
<organism evidence="8 9">
    <name type="scientific">Spinacia oleracea</name>
    <name type="common">Spinach</name>
    <dbReference type="NCBI Taxonomy" id="3562"/>
    <lineage>
        <taxon>Eukaryota</taxon>
        <taxon>Viridiplantae</taxon>
        <taxon>Streptophyta</taxon>
        <taxon>Embryophyta</taxon>
        <taxon>Tracheophyta</taxon>
        <taxon>Spermatophyta</taxon>
        <taxon>Magnoliopsida</taxon>
        <taxon>eudicotyledons</taxon>
        <taxon>Gunneridae</taxon>
        <taxon>Pentapetalae</taxon>
        <taxon>Caryophyllales</taxon>
        <taxon>Chenopodiaceae</taxon>
        <taxon>Chenopodioideae</taxon>
        <taxon>Anserineae</taxon>
        <taxon>Spinacia</taxon>
    </lineage>
</organism>
<dbReference type="CDD" id="cd17354">
    <property type="entry name" value="MFS_Mch1p_like"/>
    <property type="match status" value="1"/>
</dbReference>